<feature type="domain" description="Ketosynthase family 3 (KS3)" evidence="6">
    <location>
        <begin position="1"/>
        <end position="432"/>
    </location>
</feature>
<dbReference type="STRING" id="553385.GCA_000591415_00720"/>
<comment type="pathway">
    <text evidence="1">Lipid metabolism; fatty acid biosynthesis.</text>
</comment>
<dbReference type="InterPro" id="IPR000794">
    <property type="entry name" value="Beta-ketoacyl_synthase"/>
</dbReference>
<dbReference type="GO" id="GO:0005829">
    <property type="term" value="C:cytosol"/>
    <property type="evidence" value="ECO:0007669"/>
    <property type="project" value="TreeGrafter"/>
</dbReference>
<dbReference type="Pfam" id="PF00109">
    <property type="entry name" value="ketoacyl-synt"/>
    <property type="match status" value="1"/>
</dbReference>
<dbReference type="AlphaFoldDB" id="A0A558HJF9"/>
<dbReference type="GO" id="GO:0004315">
    <property type="term" value="F:3-oxoacyl-[acyl-carrier-protein] synthase activity"/>
    <property type="evidence" value="ECO:0007669"/>
    <property type="project" value="InterPro"/>
</dbReference>
<dbReference type="Gene3D" id="3.40.47.10">
    <property type="match status" value="1"/>
</dbReference>
<protein>
    <submittedName>
        <fullName evidence="7">Beta-ketoacyl-ACP synthase</fullName>
    </submittedName>
</protein>
<reference evidence="7 8" key="1">
    <citation type="submission" date="2019-07" db="EMBL/GenBank/DDBJ databases">
        <title>Diversity of Bacteria from Kongsfjorden, Arctic.</title>
        <authorList>
            <person name="Yu Y."/>
        </authorList>
    </citation>
    <scope>NUCLEOTIDE SEQUENCE [LARGE SCALE GENOMIC DNA]</scope>
    <source>
        <strain evidence="7 8">SM1923</strain>
    </source>
</reference>
<feature type="region of interest" description="Disordered" evidence="5">
    <location>
        <begin position="1"/>
        <end position="27"/>
    </location>
</feature>
<dbReference type="UniPathway" id="UPA00094"/>
<evidence type="ECO:0000256" key="1">
    <source>
        <dbReference type="ARBA" id="ARBA00005194"/>
    </source>
</evidence>
<dbReference type="PANTHER" id="PTHR11712">
    <property type="entry name" value="POLYKETIDE SYNTHASE-RELATED"/>
    <property type="match status" value="1"/>
</dbReference>
<comment type="caution">
    <text evidence="7">The sequence shown here is derived from an EMBL/GenBank/DDBJ whole genome shotgun (WGS) entry which is preliminary data.</text>
</comment>
<evidence type="ECO:0000256" key="2">
    <source>
        <dbReference type="ARBA" id="ARBA00008467"/>
    </source>
</evidence>
<dbReference type="RefSeq" id="WP_144727737.1">
    <property type="nucleotide sequence ID" value="NZ_CAWOWR010000137.1"/>
</dbReference>
<proteinExistence type="inferred from homology"/>
<dbReference type="PROSITE" id="PS00606">
    <property type="entry name" value="KS3_1"/>
    <property type="match status" value="1"/>
</dbReference>
<accession>A0A558HJF9</accession>
<evidence type="ECO:0000313" key="7">
    <source>
        <dbReference type="EMBL" id="TVU69247.1"/>
    </source>
</evidence>
<keyword evidence="8" id="KW-1185">Reference proteome</keyword>
<dbReference type="Proteomes" id="UP000319941">
    <property type="component" value="Unassembled WGS sequence"/>
</dbReference>
<evidence type="ECO:0000259" key="6">
    <source>
        <dbReference type="PROSITE" id="PS52004"/>
    </source>
</evidence>
<dbReference type="GO" id="GO:0006633">
    <property type="term" value="P:fatty acid biosynthetic process"/>
    <property type="evidence" value="ECO:0007669"/>
    <property type="project" value="UniProtKB-UniPathway"/>
</dbReference>
<dbReference type="OrthoDB" id="9808669at2"/>
<dbReference type="InterPro" id="IPR018201">
    <property type="entry name" value="Ketoacyl_synth_AS"/>
</dbReference>
<keyword evidence="3 4" id="KW-0808">Transferase</keyword>
<dbReference type="InterPro" id="IPR014030">
    <property type="entry name" value="Ketoacyl_synth_N"/>
</dbReference>
<gene>
    <name evidence="7" type="ORF">FQP86_12410</name>
</gene>
<organism evidence="7 8">
    <name type="scientific">Cobetia crustatorum</name>
    <dbReference type="NCBI Taxonomy" id="553385"/>
    <lineage>
        <taxon>Bacteria</taxon>
        <taxon>Pseudomonadati</taxon>
        <taxon>Pseudomonadota</taxon>
        <taxon>Gammaproteobacteria</taxon>
        <taxon>Oceanospirillales</taxon>
        <taxon>Halomonadaceae</taxon>
        <taxon>Cobetia</taxon>
    </lineage>
</organism>
<dbReference type="InterPro" id="IPR020841">
    <property type="entry name" value="PKS_Beta-ketoAc_synthase_dom"/>
</dbReference>
<name>A0A558HJF9_9GAMM</name>
<evidence type="ECO:0000256" key="4">
    <source>
        <dbReference type="RuleBase" id="RU003694"/>
    </source>
</evidence>
<evidence type="ECO:0000256" key="3">
    <source>
        <dbReference type="ARBA" id="ARBA00022679"/>
    </source>
</evidence>
<comment type="similarity">
    <text evidence="2 4">Belongs to the thiolase-like superfamily. Beta-ketoacyl-ACP synthases family.</text>
</comment>
<dbReference type="PROSITE" id="PS52004">
    <property type="entry name" value="KS3_2"/>
    <property type="match status" value="1"/>
</dbReference>
<sequence>MTDIASSSAAGSTATSPAGLGANTASPRSACRLSRPGIVCPLGADHGLISSALFSASRGLRISDDFSPGTPLPLGRVTTPLVDDSEWPAPMRSRNNRLLATAFEQLTPELDALRQQGIKPERIGVVLGTSTSGIGETEAAMEAHRASVAQGTDSADSWPTSFEYRRQELGAPAECVAWLSGARGPVYTLSTACTSSAKALASARRLLASGQCDAVIAGGADSLCYMTVKGFMSLEAVSRHECLPLGAARDGINLGEAAVLFVVTRETGGVQLTGVGESSDAHHISAPCPEGSGAEAAMRAALTNAGRSPSEIDYINLHGTATPLNDAMESLAISRLFAEGTGATVEQMPAVSSTKALTGHTLGACGALEAAFCWLTLQHGRLPPHATPRQALDPALAALNIVYRDRPETPPLRVMSNAFAFGGNNISLVLERHPVSTERFTEPSAKLTKEPSTC</sequence>
<evidence type="ECO:0000313" key="8">
    <source>
        <dbReference type="Proteomes" id="UP000319941"/>
    </source>
</evidence>
<dbReference type="CDD" id="cd00834">
    <property type="entry name" value="KAS_I_II"/>
    <property type="match status" value="1"/>
</dbReference>
<dbReference type="SMART" id="SM00825">
    <property type="entry name" value="PKS_KS"/>
    <property type="match status" value="1"/>
</dbReference>
<dbReference type="InterPro" id="IPR014031">
    <property type="entry name" value="Ketoacyl_synth_C"/>
</dbReference>
<dbReference type="Pfam" id="PF02801">
    <property type="entry name" value="Ketoacyl-synt_C"/>
    <property type="match status" value="1"/>
</dbReference>
<dbReference type="EMBL" id="VNFH01000008">
    <property type="protein sequence ID" value="TVU69247.1"/>
    <property type="molecule type" value="Genomic_DNA"/>
</dbReference>
<dbReference type="InterPro" id="IPR016039">
    <property type="entry name" value="Thiolase-like"/>
</dbReference>
<evidence type="ECO:0000256" key="5">
    <source>
        <dbReference type="SAM" id="MobiDB-lite"/>
    </source>
</evidence>
<dbReference type="PANTHER" id="PTHR11712:SF320">
    <property type="entry name" value="BETA-KETOACYL SYNTHASE"/>
    <property type="match status" value="1"/>
</dbReference>
<dbReference type="NCBIfam" id="NF006618">
    <property type="entry name" value="PRK09185.1"/>
    <property type="match status" value="1"/>
</dbReference>
<feature type="compositionally biased region" description="Low complexity" evidence="5">
    <location>
        <begin position="1"/>
        <end position="19"/>
    </location>
</feature>
<dbReference type="SUPFAM" id="SSF53901">
    <property type="entry name" value="Thiolase-like"/>
    <property type="match status" value="2"/>
</dbReference>